<evidence type="ECO:0000313" key="8">
    <source>
        <dbReference type="EMBL" id="KAL3864229.1"/>
    </source>
</evidence>
<dbReference type="PANTHER" id="PTHR45902:SF1">
    <property type="entry name" value="LATROPHILIN RECEPTOR-LIKE PROTEIN A"/>
    <property type="match status" value="1"/>
</dbReference>
<evidence type="ECO:0000259" key="7">
    <source>
        <dbReference type="PROSITE" id="PS50261"/>
    </source>
</evidence>
<feature type="transmembrane region" description="Helical" evidence="5">
    <location>
        <begin position="766"/>
        <end position="787"/>
    </location>
</feature>
<keyword evidence="6" id="KW-0732">Signal</keyword>
<proteinExistence type="predicted"/>
<dbReference type="PROSITE" id="PS50261">
    <property type="entry name" value="G_PROTEIN_RECEP_F2_4"/>
    <property type="match status" value="1"/>
</dbReference>
<dbReference type="EMBL" id="JBJQND010000010">
    <property type="protein sequence ID" value="KAL3864229.1"/>
    <property type="molecule type" value="Genomic_DNA"/>
</dbReference>
<dbReference type="CDD" id="cd15039">
    <property type="entry name" value="7tmB3_Methuselah-like"/>
    <property type="match status" value="1"/>
</dbReference>
<feature type="transmembrane region" description="Helical" evidence="5">
    <location>
        <begin position="899"/>
        <end position="919"/>
    </location>
</feature>
<organism evidence="8 9">
    <name type="scientific">Sinanodonta woodiana</name>
    <name type="common">Chinese pond mussel</name>
    <name type="synonym">Anodonta woodiana</name>
    <dbReference type="NCBI Taxonomy" id="1069815"/>
    <lineage>
        <taxon>Eukaryota</taxon>
        <taxon>Metazoa</taxon>
        <taxon>Spiralia</taxon>
        <taxon>Lophotrochozoa</taxon>
        <taxon>Mollusca</taxon>
        <taxon>Bivalvia</taxon>
        <taxon>Autobranchia</taxon>
        <taxon>Heteroconchia</taxon>
        <taxon>Palaeoheterodonta</taxon>
        <taxon>Unionida</taxon>
        <taxon>Unionoidea</taxon>
        <taxon>Unionidae</taxon>
        <taxon>Unioninae</taxon>
        <taxon>Sinanodonta</taxon>
    </lineage>
</organism>
<sequence length="990" mass="112689">MSSTMLLIIVATLMHTSKIYVCVSSEDEFTAITQNTTFYPAQDNNSFPSTTNLFYKEPDLFAFYQGEITFNDVERILSEEKNLAYLNAIEDQIIRRATEIHLYHCPFNHICNFSLGLAIPYGVYPCCNECSCNEDCLREGNCCPNVVTYFDALARVGESELECYYPSLYPSKTIRSQDSGYYFISDCPNGCDPEERKACRASDIAFVMSEEFEFSNVTPVTDIKHRRNYRNKFCASCHGVAQEDQLFWNVSLNCSKRFLFGSTLKQSITDAIISKECNIMFQPQELSYSQMKCTPLISKCNQSGTWYQYDDVIEKLCHSLLGSSYDSNYKNVFCMICNNSTMVYNRPVCYGDILYDATNDVSFSGLLNFQRPNHEPPKSKQCPTEMVFDPYLMKCLQLYCSPTKILDTDKCVNILTKVDGAIFEIEISFYPMDISPVFTVTEVVEQIRIWVEGVLSEWTNSSYQICDLDTVYKVNHTFDKFTVTEDQNSTWYSEILNSNIIFISSRWKFKVYGQYEFDRVYEMIQNITNSTVGFQMDNNTNIVLLPRLTHIEVPVFDLTANLSNNYSTIMFHRNFDENPVELSDRISHAIPSVSDGKMFIPHVVSNKHKLCMQRPVTMTLTPSVLIPCTMIELNEQRFNWNYTEYGVYVATLDLHLNMTDFNTVVKSQGLALRICTDVYMSSPAVRADIFPRNVSFGADTILSIVCTSMSLLCLLLTLIVYLVFPKLRTVPGKNNMLLVINLFMAQAMYLAFVFTPASASSTCKSVGVLLHFFWLSAIFWMHVCTFHMLKVFVRLNKPNSKASTSKTIVMYTIFVIVISGLFVLSNIIKALIDSATVDIGYGPDICYISNVKMVGFTFALPVGFVVVSNLLMFLVVIVKLRSLPSVEKNVEHNRNNAVIFVKLSSLTGITWIFGFLYVWTNEIVLSYFFIILNASVGIFIMVSFTLNKRVFDLTKSIFARNNPMKGGSYSQDTVGSSRCTASDVMQTTHI</sequence>
<comment type="caution">
    <text evidence="8">The sequence shown here is derived from an EMBL/GenBank/DDBJ whole genome shotgun (WGS) entry which is preliminary data.</text>
</comment>
<evidence type="ECO:0000256" key="5">
    <source>
        <dbReference type="SAM" id="Phobius"/>
    </source>
</evidence>
<feature type="transmembrane region" description="Helical" evidence="5">
    <location>
        <begin position="701"/>
        <end position="724"/>
    </location>
</feature>
<gene>
    <name evidence="8" type="ORF">ACJMK2_005933</name>
</gene>
<dbReference type="InterPro" id="IPR000832">
    <property type="entry name" value="GPCR_2_secretin-like"/>
</dbReference>
<evidence type="ECO:0000313" key="9">
    <source>
        <dbReference type="Proteomes" id="UP001634394"/>
    </source>
</evidence>
<dbReference type="InterPro" id="IPR053231">
    <property type="entry name" value="GPCR_LN-TM7"/>
</dbReference>
<dbReference type="Gene3D" id="1.20.1070.10">
    <property type="entry name" value="Rhodopsin 7-helix transmembrane proteins"/>
    <property type="match status" value="1"/>
</dbReference>
<evidence type="ECO:0000256" key="3">
    <source>
        <dbReference type="ARBA" id="ARBA00022989"/>
    </source>
</evidence>
<feature type="transmembrane region" description="Helical" evidence="5">
    <location>
        <begin position="736"/>
        <end position="754"/>
    </location>
</feature>
<name>A0ABD3VRK6_SINWO</name>
<dbReference type="InterPro" id="IPR017981">
    <property type="entry name" value="GPCR_2-like_7TM"/>
</dbReference>
<dbReference type="AlphaFoldDB" id="A0ABD3VRK6"/>
<feature type="transmembrane region" description="Helical" evidence="5">
    <location>
        <begin position="858"/>
        <end position="878"/>
    </location>
</feature>
<dbReference type="Pfam" id="PF00002">
    <property type="entry name" value="7tm_2"/>
    <property type="match status" value="1"/>
</dbReference>
<feature type="domain" description="G-protein coupled receptors family 2 profile 2" evidence="7">
    <location>
        <begin position="699"/>
        <end position="948"/>
    </location>
</feature>
<evidence type="ECO:0000256" key="4">
    <source>
        <dbReference type="ARBA" id="ARBA00023136"/>
    </source>
</evidence>
<keyword evidence="2 5" id="KW-0812">Transmembrane</keyword>
<dbReference type="Proteomes" id="UP001634394">
    <property type="component" value="Unassembled WGS sequence"/>
</dbReference>
<keyword evidence="4 5" id="KW-0472">Membrane</keyword>
<feature type="transmembrane region" description="Helical" evidence="5">
    <location>
        <begin position="925"/>
        <end position="946"/>
    </location>
</feature>
<comment type="subcellular location">
    <subcellularLocation>
        <location evidence="1">Membrane</location>
        <topology evidence="1">Multi-pass membrane protein</topology>
    </subcellularLocation>
</comment>
<dbReference type="GO" id="GO:0016020">
    <property type="term" value="C:membrane"/>
    <property type="evidence" value="ECO:0007669"/>
    <property type="project" value="UniProtKB-SubCell"/>
</dbReference>
<keyword evidence="3 5" id="KW-1133">Transmembrane helix</keyword>
<feature type="signal peptide" evidence="6">
    <location>
        <begin position="1"/>
        <end position="19"/>
    </location>
</feature>
<evidence type="ECO:0000256" key="1">
    <source>
        <dbReference type="ARBA" id="ARBA00004141"/>
    </source>
</evidence>
<feature type="transmembrane region" description="Helical" evidence="5">
    <location>
        <begin position="808"/>
        <end position="828"/>
    </location>
</feature>
<reference evidence="8 9" key="1">
    <citation type="submission" date="2024-11" db="EMBL/GenBank/DDBJ databases">
        <title>Chromosome-level genome assembly of the freshwater bivalve Anodonta woodiana.</title>
        <authorList>
            <person name="Chen X."/>
        </authorList>
    </citation>
    <scope>NUCLEOTIDE SEQUENCE [LARGE SCALE GENOMIC DNA]</scope>
    <source>
        <strain evidence="8">MN2024</strain>
        <tissue evidence="8">Gills</tissue>
    </source>
</reference>
<accession>A0ABD3VRK6</accession>
<protein>
    <recommendedName>
        <fullName evidence="7">G-protein coupled receptors family 2 profile 2 domain-containing protein</fullName>
    </recommendedName>
</protein>
<keyword evidence="9" id="KW-1185">Reference proteome</keyword>
<dbReference type="PANTHER" id="PTHR45902">
    <property type="entry name" value="LATROPHILIN RECEPTOR-LIKE PROTEIN A"/>
    <property type="match status" value="1"/>
</dbReference>
<feature type="chain" id="PRO_5044855667" description="G-protein coupled receptors family 2 profile 2 domain-containing protein" evidence="6">
    <location>
        <begin position="20"/>
        <end position="990"/>
    </location>
</feature>
<evidence type="ECO:0000256" key="6">
    <source>
        <dbReference type="SAM" id="SignalP"/>
    </source>
</evidence>
<evidence type="ECO:0000256" key="2">
    <source>
        <dbReference type="ARBA" id="ARBA00022692"/>
    </source>
</evidence>